<keyword evidence="12" id="KW-0812">Transmembrane</keyword>
<evidence type="ECO:0000256" key="12">
    <source>
        <dbReference type="SAM" id="Phobius"/>
    </source>
</evidence>
<evidence type="ECO:0000256" key="8">
    <source>
        <dbReference type="ARBA" id="ARBA00022917"/>
    </source>
</evidence>
<dbReference type="AlphaFoldDB" id="A0AAD5Y0J7"/>
<feature type="domain" description="Tyrosine-protein phosphatase" evidence="13">
    <location>
        <begin position="12"/>
        <end position="161"/>
    </location>
</feature>
<dbReference type="InterPro" id="IPR036402">
    <property type="entry name" value="EF-Ts_dimer_sf"/>
</dbReference>
<comment type="similarity">
    <text evidence="3">Belongs to the protein-tyrosine phosphatase family.</text>
</comment>
<keyword evidence="7" id="KW-0904">Protein phosphatase</keyword>
<dbReference type="InterPro" id="IPR029021">
    <property type="entry name" value="Prot-tyrosine_phosphatase-like"/>
</dbReference>
<dbReference type="FunFam" id="3.90.190.10:FF:000035">
    <property type="entry name" value="Tyrosine phosphatase, putative"/>
    <property type="match status" value="1"/>
</dbReference>
<evidence type="ECO:0000256" key="11">
    <source>
        <dbReference type="HAMAP-Rule" id="MF_03135"/>
    </source>
</evidence>
<evidence type="ECO:0000256" key="1">
    <source>
        <dbReference type="ARBA" id="ARBA00004496"/>
    </source>
</evidence>
<dbReference type="PRINTS" id="PR01911">
    <property type="entry name" value="PFDSPHPHTASE"/>
</dbReference>
<reference evidence="14" key="1">
    <citation type="submission" date="2020-05" db="EMBL/GenBank/DDBJ databases">
        <title>Phylogenomic resolution of chytrid fungi.</title>
        <authorList>
            <person name="Stajich J.E."/>
            <person name="Amses K."/>
            <person name="Simmons R."/>
            <person name="Seto K."/>
            <person name="Myers J."/>
            <person name="Bonds A."/>
            <person name="Quandt C.A."/>
            <person name="Barry K."/>
            <person name="Liu P."/>
            <person name="Grigoriev I."/>
            <person name="Longcore J.E."/>
            <person name="James T.Y."/>
        </authorList>
    </citation>
    <scope>NUCLEOTIDE SEQUENCE</scope>
    <source>
        <strain evidence="14">JEL0476</strain>
    </source>
</reference>
<name>A0AAD5Y0J7_9FUNG</name>
<dbReference type="InterPro" id="IPR020422">
    <property type="entry name" value="TYR_PHOSPHATASE_DUAL_dom"/>
</dbReference>
<feature type="transmembrane region" description="Helical" evidence="12">
    <location>
        <begin position="219"/>
        <end position="238"/>
    </location>
</feature>
<evidence type="ECO:0000256" key="9">
    <source>
        <dbReference type="ARBA" id="ARBA00037204"/>
    </source>
</evidence>
<dbReference type="PANTHER" id="PTHR31126:SF8">
    <property type="entry name" value="TYROSINE-PROTEIN PHOSPHATASE OCA1-RELATED"/>
    <property type="match status" value="1"/>
</dbReference>
<protein>
    <recommendedName>
        <fullName evidence="11">Elongation factor Ts, mitochondrial</fullName>
        <shortName evidence="11">EF-Ts</shortName>
        <shortName evidence="11">EF-TsMt</shortName>
    </recommendedName>
</protein>
<dbReference type="Gene3D" id="3.90.190.10">
    <property type="entry name" value="Protein tyrosine phosphatase superfamily"/>
    <property type="match status" value="1"/>
</dbReference>
<evidence type="ECO:0000256" key="3">
    <source>
        <dbReference type="ARBA" id="ARBA00009580"/>
    </source>
</evidence>
<evidence type="ECO:0000256" key="10">
    <source>
        <dbReference type="ARBA" id="ARBA00051722"/>
    </source>
</evidence>
<comment type="subcellular location">
    <subcellularLocation>
        <location evidence="1">Cytoplasm</location>
    </subcellularLocation>
    <subcellularLocation>
        <location evidence="11">Mitochondrion</location>
    </subcellularLocation>
</comment>
<evidence type="ECO:0000256" key="2">
    <source>
        <dbReference type="ARBA" id="ARBA00005532"/>
    </source>
</evidence>
<keyword evidence="8 11" id="KW-0648">Protein biosynthesis</keyword>
<evidence type="ECO:0000256" key="5">
    <source>
        <dbReference type="ARBA" id="ARBA00022768"/>
    </source>
</evidence>
<comment type="function">
    <text evidence="9">Putative tyrosine-protein phosphatase required for protection against superoxide stress.</text>
</comment>
<feature type="transmembrane region" description="Helical" evidence="12">
    <location>
        <begin position="182"/>
        <end position="199"/>
    </location>
</feature>
<dbReference type="InterPro" id="IPR020428">
    <property type="entry name" value="PFA-DSPs"/>
</dbReference>
<dbReference type="InterPro" id="IPR009060">
    <property type="entry name" value="UBA-like_sf"/>
</dbReference>
<feature type="transmembrane region" description="Helical" evidence="12">
    <location>
        <begin position="296"/>
        <end position="320"/>
    </location>
</feature>
<keyword evidence="11" id="KW-0496">Mitochondrion</keyword>
<keyword evidence="15" id="KW-1185">Reference proteome</keyword>
<dbReference type="Proteomes" id="UP001211065">
    <property type="component" value="Unassembled WGS sequence"/>
</dbReference>
<keyword evidence="5 11" id="KW-0251">Elongation factor</keyword>
<evidence type="ECO:0000256" key="4">
    <source>
        <dbReference type="ARBA" id="ARBA00022490"/>
    </source>
</evidence>
<evidence type="ECO:0000256" key="6">
    <source>
        <dbReference type="ARBA" id="ARBA00022801"/>
    </source>
</evidence>
<keyword evidence="12" id="KW-0472">Membrane</keyword>
<keyword evidence="4" id="KW-0963">Cytoplasm</keyword>
<organism evidence="14 15">
    <name type="scientific">Clydaea vesicula</name>
    <dbReference type="NCBI Taxonomy" id="447962"/>
    <lineage>
        <taxon>Eukaryota</taxon>
        <taxon>Fungi</taxon>
        <taxon>Fungi incertae sedis</taxon>
        <taxon>Chytridiomycota</taxon>
        <taxon>Chytridiomycota incertae sedis</taxon>
        <taxon>Chytridiomycetes</taxon>
        <taxon>Lobulomycetales</taxon>
        <taxon>Lobulomycetaceae</taxon>
        <taxon>Clydaea</taxon>
    </lineage>
</organism>
<dbReference type="GO" id="GO:0005739">
    <property type="term" value="C:mitochondrion"/>
    <property type="evidence" value="ECO:0007669"/>
    <property type="project" value="UniProtKB-SubCell"/>
</dbReference>
<dbReference type="SUPFAM" id="SSF52799">
    <property type="entry name" value="(Phosphotyrosine protein) phosphatases II"/>
    <property type="match status" value="1"/>
</dbReference>
<dbReference type="InterPro" id="IPR014039">
    <property type="entry name" value="Transl_elong_EFTs/EF1B_dimer"/>
</dbReference>
<feature type="transmembrane region" description="Helical" evidence="12">
    <location>
        <begin position="265"/>
        <end position="290"/>
    </location>
</feature>
<dbReference type="SUPFAM" id="SSF46934">
    <property type="entry name" value="UBA-like"/>
    <property type="match status" value="1"/>
</dbReference>
<keyword evidence="12" id="KW-1133">Transmembrane helix</keyword>
<dbReference type="Pfam" id="PF00889">
    <property type="entry name" value="EF_TS"/>
    <property type="match status" value="1"/>
</dbReference>
<sequence>MHFSQHLIPPSNFGLIEENLFRSGQPNELNFPFLEKLNLKTIVFLAPEDPNPKLLNFIDDQEINMHHLGTTTVSNAWDPISEEIVIEALGIILEKSNYPILIMCNLGRHRTGTVVGCLRKLQKWNLTSIFEEYRRYAGPKVRVLNEQFIELFDIDLVRIPISSPIWLYIVFAFNLKAKNRKYKFITITVICITVIEYLTDTFNRFLFQTKNEAVQTLSSILFTTVVLSGITFDLYGIFRMIKVSLAYEFIRSKTVRDRMRRYKRLLFLLYFGLVMLDLLAIIVYIFPILIPLQDAFAIQSIPTVMISLHGFGALSIFRLLKKGGKYFKADSDASNFAQSAEVDLKLVSKLRSETNCPLSKARDALLKSNNRYEEALNWLESDQKISGAKKAEKLKSRVAKEGLINIVGNGNKKIIYELNSETDFACKSPIFLELLEKIGTTAFYFTEDLLNDKTALKIQEINVEKLFNCPVMSSTDSNINLSITTGLELYRLKEEFFKSVGKVGENINLRRIFCVNLPAPDLLSNSLYYVGSYVHQSHNSPVGSGRIGSLIVLEAKKCKKFVFNAESFVGFETGSQLLASKLAQHVVALNPLFLQKESTDLSNDNETEDNALLDQDYFFGGGKVRDILKVGEEDFVEYKILDFIRFECGEGIDSDTSNFAEEVLNFAKKF</sequence>
<dbReference type="Gene3D" id="1.10.8.10">
    <property type="entry name" value="DNA helicase RuvA subunit, C-terminal domain"/>
    <property type="match status" value="1"/>
</dbReference>
<comment type="caution">
    <text evidence="14">The sequence shown here is derived from an EMBL/GenBank/DDBJ whole genome shotgun (WGS) entry which is preliminary data.</text>
</comment>
<evidence type="ECO:0000259" key="13">
    <source>
        <dbReference type="PROSITE" id="PS50054"/>
    </source>
</evidence>
<keyword evidence="6" id="KW-0378">Hydrolase</keyword>
<dbReference type="SUPFAM" id="SSF54713">
    <property type="entry name" value="Elongation factor Ts (EF-Ts), dimerisation domain"/>
    <property type="match status" value="2"/>
</dbReference>
<feature type="transmembrane region" description="Helical" evidence="12">
    <location>
        <begin position="156"/>
        <end position="175"/>
    </location>
</feature>
<dbReference type="Gene3D" id="3.30.479.20">
    <property type="entry name" value="Elongation factor Ts, dimerisation domain"/>
    <property type="match status" value="2"/>
</dbReference>
<dbReference type="EMBL" id="JADGJW010000270">
    <property type="protein sequence ID" value="KAJ3220831.1"/>
    <property type="molecule type" value="Genomic_DNA"/>
</dbReference>
<dbReference type="HAMAP" id="MF_00050">
    <property type="entry name" value="EF_Ts"/>
    <property type="match status" value="1"/>
</dbReference>
<evidence type="ECO:0000313" key="14">
    <source>
        <dbReference type="EMBL" id="KAJ3220831.1"/>
    </source>
</evidence>
<gene>
    <name evidence="14" type="primary">OCA1</name>
    <name evidence="11" type="synonym">TSF1</name>
    <name evidence="14" type="ORF">HK099_003987</name>
</gene>
<dbReference type="PANTHER" id="PTHR31126">
    <property type="entry name" value="TYROSINE-PROTEIN PHOSPHATASE"/>
    <property type="match status" value="1"/>
</dbReference>
<dbReference type="Pfam" id="PF03162">
    <property type="entry name" value="Y_phosphatase2"/>
    <property type="match status" value="1"/>
</dbReference>
<dbReference type="GO" id="GO:0003746">
    <property type="term" value="F:translation elongation factor activity"/>
    <property type="evidence" value="ECO:0007669"/>
    <property type="project" value="UniProtKB-UniRule"/>
</dbReference>
<comment type="similarity">
    <text evidence="2 11">Belongs to the EF-Ts family.</text>
</comment>
<dbReference type="InterPro" id="IPR001816">
    <property type="entry name" value="Transl_elong_EFTs/EF1B"/>
</dbReference>
<dbReference type="GO" id="GO:0004725">
    <property type="term" value="F:protein tyrosine phosphatase activity"/>
    <property type="evidence" value="ECO:0007669"/>
    <property type="project" value="UniProtKB-EC"/>
</dbReference>
<comment type="catalytic activity">
    <reaction evidence="10">
        <text>O-phospho-L-tyrosyl-[protein] + H2O = L-tyrosyl-[protein] + phosphate</text>
        <dbReference type="Rhea" id="RHEA:10684"/>
        <dbReference type="Rhea" id="RHEA-COMP:10136"/>
        <dbReference type="Rhea" id="RHEA-COMP:20101"/>
        <dbReference type="ChEBI" id="CHEBI:15377"/>
        <dbReference type="ChEBI" id="CHEBI:43474"/>
        <dbReference type="ChEBI" id="CHEBI:46858"/>
        <dbReference type="ChEBI" id="CHEBI:61978"/>
        <dbReference type="EC" id="3.1.3.48"/>
    </reaction>
</comment>
<evidence type="ECO:0000256" key="7">
    <source>
        <dbReference type="ARBA" id="ARBA00022912"/>
    </source>
</evidence>
<dbReference type="InterPro" id="IPR004861">
    <property type="entry name" value="Siw14-like"/>
</dbReference>
<comment type="function">
    <text evidence="11">Associates with the EF-Tu.GDP complex and induces the exchange of GDP to GTP. It remains bound to the aminoacyl-tRNA.EF-Tu.GTP complex up to the GTP hydrolysis stage on the ribosome.</text>
</comment>
<dbReference type="CDD" id="cd14531">
    <property type="entry name" value="PFA-DSP_Oca1"/>
    <property type="match status" value="1"/>
</dbReference>
<dbReference type="PROSITE" id="PS50054">
    <property type="entry name" value="TYR_PHOSPHATASE_DUAL"/>
    <property type="match status" value="1"/>
</dbReference>
<evidence type="ECO:0000313" key="15">
    <source>
        <dbReference type="Proteomes" id="UP001211065"/>
    </source>
</evidence>
<proteinExistence type="inferred from homology"/>
<accession>A0AAD5Y0J7</accession>